<dbReference type="AlphaFoldDB" id="A0A0F4YME8"/>
<evidence type="ECO:0000313" key="2">
    <source>
        <dbReference type="Proteomes" id="UP000053958"/>
    </source>
</evidence>
<organism evidence="1 2">
    <name type="scientific">Rasamsonia emersonii (strain ATCC 16479 / CBS 393.64 / IMI 116815)</name>
    <dbReference type="NCBI Taxonomy" id="1408163"/>
    <lineage>
        <taxon>Eukaryota</taxon>
        <taxon>Fungi</taxon>
        <taxon>Dikarya</taxon>
        <taxon>Ascomycota</taxon>
        <taxon>Pezizomycotina</taxon>
        <taxon>Eurotiomycetes</taxon>
        <taxon>Eurotiomycetidae</taxon>
        <taxon>Eurotiales</taxon>
        <taxon>Trichocomaceae</taxon>
        <taxon>Rasamsonia</taxon>
    </lineage>
</organism>
<dbReference type="RefSeq" id="XP_013325643.1">
    <property type="nucleotide sequence ID" value="XM_013470189.1"/>
</dbReference>
<reference evidence="1 2" key="1">
    <citation type="submission" date="2015-04" db="EMBL/GenBank/DDBJ databases">
        <authorList>
            <person name="Heijne W.H."/>
            <person name="Fedorova N.D."/>
            <person name="Nierman W.C."/>
            <person name="Vollebregt A.W."/>
            <person name="Zhao Z."/>
            <person name="Wu L."/>
            <person name="Kumar M."/>
            <person name="Stam H."/>
            <person name="van den Berg M.A."/>
            <person name="Pel H.J."/>
        </authorList>
    </citation>
    <scope>NUCLEOTIDE SEQUENCE [LARGE SCALE GENOMIC DNA]</scope>
    <source>
        <strain evidence="1 2">CBS 393.64</strain>
    </source>
</reference>
<feature type="non-terminal residue" evidence="1">
    <location>
        <position position="1"/>
    </location>
</feature>
<proteinExistence type="predicted"/>
<dbReference type="GeneID" id="25319284"/>
<dbReference type="Proteomes" id="UP000053958">
    <property type="component" value="Unassembled WGS sequence"/>
</dbReference>
<name>A0A0F4YME8_RASE3</name>
<protein>
    <submittedName>
        <fullName evidence="1">Uncharacterized protein</fullName>
    </submittedName>
</protein>
<sequence>PPTNAASDPFWCLPEQDDKSIRRLATAFHCQRPPWDVIWLPSSSCWMAIRSGGYRHWRNLERDSECACHLTRPSGPGEPRPVATRAWLSQRRCCWRASAFSRR</sequence>
<comment type="caution">
    <text evidence="1">The sequence shown here is derived from an EMBL/GenBank/DDBJ whole genome shotgun (WGS) entry which is preliminary data.</text>
</comment>
<accession>A0A0F4YME8</accession>
<dbReference type="EMBL" id="LASV01000391">
    <property type="protein sequence ID" value="KKA19031.1"/>
    <property type="molecule type" value="Genomic_DNA"/>
</dbReference>
<evidence type="ECO:0000313" key="1">
    <source>
        <dbReference type="EMBL" id="KKA19031.1"/>
    </source>
</evidence>
<gene>
    <name evidence="1" type="ORF">T310_7007</name>
</gene>
<keyword evidence="2" id="KW-1185">Reference proteome</keyword>